<sequence length="123" mass="14881">MTERIWTRSQCVKISELEKNYRMPEKVVAEIYKAVDMLDKYYGMDRDVDKDDGGYVFLILPEHVEKLELLYLEVLGRYRLDLGDAEYKDIIYDNGFIQWHSDLYLVSNDYCLNIVYYTKKRRR</sequence>
<comment type="caution">
    <text evidence="1">The sequence shown here is derived from an EMBL/GenBank/DDBJ whole genome shotgun (WGS) entry which is preliminary data.</text>
</comment>
<reference evidence="1 2" key="1">
    <citation type="submission" date="2019-07" db="EMBL/GenBank/DDBJ databases">
        <title>Draft genome sequences of 15 bacterial species constituting the stable defined intestinal microbiota of the GM15 gnotobiotic mouse model.</title>
        <authorList>
            <person name="Elie C."/>
            <person name="Mathieu A."/>
            <person name="Saliou A."/>
            <person name="Darnaud M."/>
            <person name="Leulier F."/>
            <person name="Tamellini A."/>
        </authorList>
    </citation>
    <scope>NUCLEOTIDE SEQUENCE [LARGE SCALE GENOMIC DNA]</scope>
    <source>
        <strain evidence="2">ASF 502</strain>
    </source>
</reference>
<name>A0A9X5C7F3_9FIRM</name>
<dbReference type="EMBL" id="VIRB01000062">
    <property type="protein sequence ID" value="NDO69035.1"/>
    <property type="molecule type" value="Genomic_DNA"/>
</dbReference>
<protein>
    <submittedName>
        <fullName evidence="1">Uncharacterized protein</fullName>
    </submittedName>
</protein>
<proteinExistence type="predicted"/>
<dbReference type="RefSeq" id="WP_162205572.1">
    <property type="nucleotide sequence ID" value="NZ_VIRB01000062.1"/>
</dbReference>
<evidence type="ECO:0000313" key="1">
    <source>
        <dbReference type="EMBL" id="NDO69035.1"/>
    </source>
</evidence>
<organism evidence="1 2">
    <name type="scientific">Schaedlerella arabinosiphila</name>
    <dbReference type="NCBI Taxonomy" id="2044587"/>
    <lineage>
        <taxon>Bacteria</taxon>
        <taxon>Bacillati</taxon>
        <taxon>Bacillota</taxon>
        <taxon>Clostridia</taxon>
        <taxon>Lachnospirales</taxon>
        <taxon>Lachnospiraceae</taxon>
        <taxon>Schaedlerella</taxon>
    </lineage>
</organism>
<evidence type="ECO:0000313" key="2">
    <source>
        <dbReference type="Proteomes" id="UP000474104"/>
    </source>
</evidence>
<accession>A0A9X5C7F3</accession>
<dbReference type="AlphaFoldDB" id="A0A9X5C7F3"/>
<dbReference type="Proteomes" id="UP000474104">
    <property type="component" value="Unassembled WGS sequence"/>
</dbReference>
<gene>
    <name evidence="1" type="ORF">FMM80_10220</name>
</gene>